<protein>
    <submittedName>
        <fullName evidence="2">Uncharacterized protein</fullName>
    </submittedName>
</protein>
<keyword evidence="3" id="KW-1185">Reference proteome</keyword>
<dbReference type="AlphaFoldDB" id="A0A1M5KHM6"/>
<keyword evidence="1" id="KW-1133">Transmembrane helix</keyword>
<proteinExistence type="predicted"/>
<accession>A0A1M5KHM6</accession>
<sequence>METKNNNSVPKYIYFVIPAILALMYFYAAFIDTSPAEKVVEDFYDAYFSRDYARVAQNLSVFWAVQFLPQYSTYSPAELLERREQVIKDIEQVITDIESQNKFPSDLTVNIEKKYSQKGKNSAIVAYSFIENGQKQHMEMAILIYEKGAFRIISFYPVSQEELQNITKEDMKNLDEQFSSLLNNKPARL</sequence>
<name>A0A1M5KHM6_9FIRM</name>
<dbReference type="Proteomes" id="UP000242329">
    <property type="component" value="Unassembled WGS sequence"/>
</dbReference>
<dbReference type="OrthoDB" id="2081516at2"/>
<dbReference type="RefSeq" id="WP_073089365.1">
    <property type="nucleotide sequence ID" value="NZ_FQWY01000005.1"/>
</dbReference>
<keyword evidence="1" id="KW-0812">Transmembrane</keyword>
<evidence type="ECO:0000313" key="2">
    <source>
        <dbReference type="EMBL" id="SHG52130.1"/>
    </source>
</evidence>
<evidence type="ECO:0000313" key="3">
    <source>
        <dbReference type="Proteomes" id="UP000242329"/>
    </source>
</evidence>
<dbReference type="EMBL" id="FQWY01000005">
    <property type="protein sequence ID" value="SHG52130.1"/>
    <property type="molecule type" value="Genomic_DNA"/>
</dbReference>
<feature type="transmembrane region" description="Helical" evidence="1">
    <location>
        <begin position="12"/>
        <end position="30"/>
    </location>
</feature>
<evidence type="ECO:0000256" key="1">
    <source>
        <dbReference type="SAM" id="Phobius"/>
    </source>
</evidence>
<gene>
    <name evidence="2" type="ORF">SAMN02745221_00379</name>
</gene>
<keyword evidence="1" id="KW-0472">Membrane</keyword>
<reference evidence="3" key="1">
    <citation type="submission" date="2016-11" db="EMBL/GenBank/DDBJ databases">
        <authorList>
            <person name="Varghese N."/>
            <person name="Submissions S."/>
        </authorList>
    </citation>
    <scope>NUCLEOTIDE SEQUENCE [LARGE SCALE GENOMIC DNA]</scope>
    <source>
        <strain evidence="3">DSM 11003</strain>
    </source>
</reference>
<organism evidence="2 3">
    <name type="scientific">Thermosyntropha lipolytica DSM 11003</name>
    <dbReference type="NCBI Taxonomy" id="1123382"/>
    <lineage>
        <taxon>Bacteria</taxon>
        <taxon>Bacillati</taxon>
        <taxon>Bacillota</taxon>
        <taxon>Clostridia</taxon>
        <taxon>Eubacteriales</taxon>
        <taxon>Syntrophomonadaceae</taxon>
        <taxon>Thermosyntropha</taxon>
    </lineage>
</organism>